<protein>
    <recommendedName>
        <fullName evidence="4">Undecaprenyl-diphosphatase</fullName>
        <ecNumber evidence="3">3.6.1.27</ecNumber>
    </recommendedName>
    <alternativeName>
        <fullName evidence="12">Bacitracin resistance protein</fullName>
    </alternativeName>
    <alternativeName>
        <fullName evidence="11">Undecaprenyl pyrophosphate phosphatase</fullName>
    </alternativeName>
</protein>
<keyword evidence="8 14" id="KW-1133">Transmembrane helix</keyword>
<keyword evidence="10" id="KW-0046">Antibiotic resistance</keyword>
<evidence type="ECO:0000256" key="7">
    <source>
        <dbReference type="ARBA" id="ARBA00022801"/>
    </source>
</evidence>
<feature type="transmembrane region" description="Helical" evidence="14">
    <location>
        <begin position="234"/>
        <end position="253"/>
    </location>
</feature>
<evidence type="ECO:0000256" key="2">
    <source>
        <dbReference type="ARBA" id="ARBA00010621"/>
    </source>
</evidence>
<feature type="transmembrane region" description="Helical" evidence="14">
    <location>
        <begin position="101"/>
        <end position="117"/>
    </location>
</feature>
<feature type="transmembrane region" description="Helical" evidence="14">
    <location>
        <begin position="71"/>
        <end position="89"/>
    </location>
</feature>
<dbReference type="EMBL" id="PFPL01000024">
    <property type="protein sequence ID" value="PIZ96374.1"/>
    <property type="molecule type" value="Genomic_DNA"/>
</dbReference>
<evidence type="ECO:0000256" key="10">
    <source>
        <dbReference type="ARBA" id="ARBA00023251"/>
    </source>
</evidence>
<evidence type="ECO:0000256" key="3">
    <source>
        <dbReference type="ARBA" id="ARBA00012374"/>
    </source>
</evidence>
<dbReference type="PANTHER" id="PTHR30622:SF4">
    <property type="entry name" value="UNDECAPRENYL-DIPHOSPHATASE"/>
    <property type="match status" value="1"/>
</dbReference>
<feature type="transmembrane region" description="Helical" evidence="14">
    <location>
        <begin position="206"/>
        <end position="228"/>
    </location>
</feature>
<comment type="catalytic activity">
    <reaction evidence="13">
        <text>di-trans,octa-cis-undecaprenyl diphosphate + H2O = di-trans,octa-cis-undecaprenyl phosphate + phosphate + H(+)</text>
        <dbReference type="Rhea" id="RHEA:28094"/>
        <dbReference type="ChEBI" id="CHEBI:15377"/>
        <dbReference type="ChEBI" id="CHEBI:15378"/>
        <dbReference type="ChEBI" id="CHEBI:43474"/>
        <dbReference type="ChEBI" id="CHEBI:58405"/>
        <dbReference type="ChEBI" id="CHEBI:60392"/>
        <dbReference type="EC" id="3.6.1.27"/>
    </reaction>
</comment>
<organism evidence="15 16">
    <name type="scientific">Candidatus Magasanikbacteria bacterium CG_4_10_14_0_2_um_filter_33_14</name>
    <dbReference type="NCBI Taxonomy" id="1974636"/>
    <lineage>
        <taxon>Bacteria</taxon>
        <taxon>Candidatus Magasanikiibacteriota</taxon>
    </lineage>
</organism>
<evidence type="ECO:0000256" key="4">
    <source>
        <dbReference type="ARBA" id="ARBA00021581"/>
    </source>
</evidence>
<comment type="subcellular location">
    <subcellularLocation>
        <location evidence="1">Cell membrane</location>
        <topology evidence="1">Multi-pass membrane protein</topology>
    </subcellularLocation>
</comment>
<dbReference type="GO" id="GO:0005886">
    <property type="term" value="C:plasma membrane"/>
    <property type="evidence" value="ECO:0007669"/>
    <property type="project" value="UniProtKB-SubCell"/>
</dbReference>
<keyword evidence="9 14" id="KW-0472">Membrane</keyword>
<evidence type="ECO:0000313" key="16">
    <source>
        <dbReference type="Proteomes" id="UP000231453"/>
    </source>
</evidence>
<evidence type="ECO:0000256" key="13">
    <source>
        <dbReference type="ARBA" id="ARBA00047594"/>
    </source>
</evidence>
<proteinExistence type="inferred from homology"/>
<evidence type="ECO:0000256" key="6">
    <source>
        <dbReference type="ARBA" id="ARBA00022692"/>
    </source>
</evidence>
<dbReference type="HAMAP" id="MF_01006">
    <property type="entry name" value="Undec_diphosphatase"/>
    <property type="match status" value="1"/>
</dbReference>
<sequence>EFLPVSSSAHLIFLPRFFSWGEHDIAFDIMLHFGTLFAVVFYFRKKLWKLFLAFFNYRKDVSVEVKSDKRLAWLIAFSIIPAGLVGFFFSDLIENTFRSSSFMAFNLIFWGIVLFVADRFSKRQKNLKTLENISWKNNFFIACAQALALIPGTSRSGITMTAGLFSKLDKNSAAEYSFLMSVPIIFLAGADNILKLFKNGLGDLNIAILFTGFLFSMISGFLAISLFLQIIRKWSFTPFVIYRVLIGLLILFLL</sequence>
<evidence type="ECO:0000256" key="5">
    <source>
        <dbReference type="ARBA" id="ARBA00022475"/>
    </source>
</evidence>
<feature type="transmembrane region" description="Helical" evidence="14">
    <location>
        <begin position="25"/>
        <end position="43"/>
    </location>
</feature>
<dbReference type="InterPro" id="IPR003824">
    <property type="entry name" value="UppP"/>
</dbReference>
<comment type="caution">
    <text evidence="15">The sequence shown here is derived from an EMBL/GenBank/DDBJ whole genome shotgun (WGS) entry which is preliminary data.</text>
</comment>
<dbReference type="GO" id="GO:0050380">
    <property type="term" value="F:undecaprenyl-diphosphatase activity"/>
    <property type="evidence" value="ECO:0007669"/>
    <property type="project" value="UniProtKB-EC"/>
</dbReference>
<evidence type="ECO:0000313" key="15">
    <source>
        <dbReference type="EMBL" id="PIZ96374.1"/>
    </source>
</evidence>
<evidence type="ECO:0000256" key="1">
    <source>
        <dbReference type="ARBA" id="ARBA00004651"/>
    </source>
</evidence>
<accession>A0A2M7VBG4</accession>
<keyword evidence="5" id="KW-1003">Cell membrane</keyword>
<evidence type="ECO:0000256" key="11">
    <source>
        <dbReference type="ARBA" id="ARBA00032707"/>
    </source>
</evidence>
<dbReference type="AlphaFoldDB" id="A0A2M7VBG4"/>
<feature type="non-terminal residue" evidence="15">
    <location>
        <position position="1"/>
    </location>
</feature>
<keyword evidence="7" id="KW-0378">Hydrolase</keyword>
<dbReference type="Pfam" id="PF02673">
    <property type="entry name" value="BacA"/>
    <property type="match status" value="1"/>
</dbReference>
<gene>
    <name evidence="15" type="ORF">COX80_01505</name>
</gene>
<dbReference type="GO" id="GO:0046677">
    <property type="term" value="P:response to antibiotic"/>
    <property type="evidence" value="ECO:0007669"/>
    <property type="project" value="UniProtKB-KW"/>
</dbReference>
<evidence type="ECO:0000256" key="14">
    <source>
        <dbReference type="SAM" id="Phobius"/>
    </source>
</evidence>
<dbReference type="PANTHER" id="PTHR30622">
    <property type="entry name" value="UNDECAPRENYL-DIPHOSPHATASE"/>
    <property type="match status" value="1"/>
</dbReference>
<comment type="similarity">
    <text evidence="2">Belongs to the UppP family.</text>
</comment>
<keyword evidence="6 14" id="KW-0812">Transmembrane</keyword>
<name>A0A2M7VBG4_9BACT</name>
<feature type="transmembrane region" description="Helical" evidence="14">
    <location>
        <begin position="138"/>
        <end position="156"/>
    </location>
</feature>
<dbReference type="Proteomes" id="UP000231453">
    <property type="component" value="Unassembled WGS sequence"/>
</dbReference>
<evidence type="ECO:0000256" key="9">
    <source>
        <dbReference type="ARBA" id="ARBA00023136"/>
    </source>
</evidence>
<dbReference type="EC" id="3.6.1.27" evidence="3"/>
<reference evidence="16" key="1">
    <citation type="submission" date="2017-09" db="EMBL/GenBank/DDBJ databases">
        <title>Depth-based differentiation of microbial function through sediment-hosted aquifers and enrichment of novel symbionts in the deep terrestrial subsurface.</title>
        <authorList>
            <person name="Probst A.J."/>
            <person name="Ladd B."/>
            <person name="Jarett J.K."/>
            <person name="Geller-Mcgrath D.E."/>
            <person name="Sieber C.M.K."/>
            <person name="Emerson J.B."/>
            <person name="Anantharaman K."/>
            <person name="Thomas B.C."/>
            <person name="Malmstrom R."/>
            <person name="Stieglmeier M."/>
            <person name="Klingl A."/>
            <person name="Woyke T."/>
            <person name="Ryan C.M."/>
            <person name="Banfield J.F."/>
        </authorList>
    </citation>
    <scope>NUCLEOTIDE SEQUENCE [LARGE SCALE GENOMIC DNA]</scope>
</reference>
<evidence type="ECO:0000256" key="8">
    <source>
        <dbReference type="ARBA" id="ARBA00022989"/>
    </source>
</evidence>
<evidence type="ECO:0000256" key="12">
    <source>
        <dbReference type="ARBA" id="ARBA00032932"/>
    </source>
</evidence>